<evidence type="ECO:0000313" key="2">
    <source>
        <dbReference type="EMBL" id="RXM37118.1"/>
    </source>
</evidence>
<name>A0A444UPL3_ACIRT</name>
<dbReference type="EMBL" id="SCEB01214111">
    <property type="protein sequence ID" value="RXM37118.1"/>
    <property type="molecule type" value="Genomic_DNA"/>
</dbReference>
<keyword evidence="2" id="KW-0808">Transferase</keyword>
<accession>A0A444UPL3</accession>
<organism evidence="2 3">
    <name type="scientific">Acipenser ruthenus</name>
    <name type="common">Sterlet sturgeon</name>
    <dbReference type="NCBI Taxonomy" id="7906"/>
    <lineage>
        <taxon>Eukaryota</taxon>
        <taxon>Metazoa</taxon>
        <taxon>Chordata</taxon>
        <taxon>Craniata</taxon>
        <taxon>Vertebrata</taxon>
        <taxon>Euteleostomi</taxon>
        <taxon>Actinopterygii</taxon>
        <taxon>Chondrostei</taxon>
        <taxon>Acipenseriformes</taxon>
        <taxon>Acipenseridae</taxon>
        <taxon>Acipenser</taxon>
    </lineage>
</organism>
<dbReference type="GO" id="GO:0018279">
    <property type="term" value="P:protein N-linked glycosylation via asparagine"/>
    <property type="evidence" value="ECO:0007669"/>
    <property type="project" value="TreeGrafter"/>
</dbReference>
<gene>
    <name evidence="2" type="ORF">EOD39_11194</name>
</gene>
<reference evidence="2 3" key="1">
    <citation type="submission" date="2019-01" db="EMBL/GenBank/DDBJ databases">
        <title>Draft Genome and Complete Hox-Cluster Characterization of the Sterlet Sturgeon (Acipenser ruthenus).</title>
        <authorList>
            <person name="Wei Q."/>
        </authorList>
    </citation>
    <scope>NUCLEOTIDE SEQUENCE [LARGE SCALE GENOMIC DNA]</scope>
    <source>
        <strain evidence="2">WHYD16114868_AA</strain>
        <tissue evidence="2">Blood</tissue>
    </source>
</reference>
<dbReference type="GO" id="GO:0051082">
    <property type="term" value="F:unfolded protein binding"/>
    <property type="evidence" value="ECO:0007669"/>
    <property type="project" value="TreeGrafter"/>
</dbReference>
<comment type="caution">
    <text evidence="2">The sequence shown here is derived from an EMBL/GenBank/DDBJ whole genome shotgun (WGS) entry which is preliminary data.</text>
</comment>
<dbReference type="GO" id="GO:0003980">
    <property type="term" value="F:UDP-glucose:glycoprotein glucosyltransferase activity"/>
    <property type="evidence" value="ECO:0007669"/>
    <property type="project" value="InterPro"/>
</dbReference>
<evidence type="ECO:0000259" key="1">
    <source>
        <dbReference type="Pfam" id="PF18402"/>
    </source>
</evidence>
<dbReference type="Pfam" id="PF18402">
    <property type="entry name" value="Thioredoxin_14"/>
    <property type="match status" value="1"/>
</dbReference>
<sequence length="275" mass="31263">MDPEELETILLQRIVEATGFLQRSVFMGQLTDETDVEYLMDQPNVVPRINTRILSLRRSYLDLTSKPDEDIIYAESIWVIADFDMPSGRRLLSNALQHMGMDNDGFEKKHNNLAVDFIHTQQLFCQDVVKQLPGQVVVVINGWKILVINIILKITAKGIFYRNVLAPDVTFLANNTLSPGPVAKFLEMPESPLLTLNMITPESWLVEAVQSSNDLDNIHLQEIDGIVKAEYELEYLLLEGHCFDVTTGVTVYSGSKNCPHYTRHHSGKVEFMEIR</sequence>
<dbReference type="InterPro" id="IPR009448">
    <property type="entry name" value="UDP-g_GGtrans"/>
</dbReference>
<dbReference type="GO" id="GO:0036503">
    <property type="term" value="P:ERAD pathway"/>
    <property type="evidence" value="ECO:0007669"/>
    <property type="project" value="TreeGrafter"/>
</dbReference>
<proteinExistence type="predicted"/>
<dbReference type="Proteomes" id="UP000289886">
    <property type="component" value="Unassembled WGS sequence"/>
</dbReference>
<dbReference type="PANTHER" id="PTHR11226">
    <property type="entry name" value="UDP-GLUCOSE GLYCOPROTEIN:GLUCOSYLTRANSFERASE"/>
    <property type="match status" value="1"/>
</dbReference>
<evidence type="ECO:0000313" key="3">
    <source>
        <dbReference type="Proteomes" id="UP000289886"/>
    </source>
</evidence>
<keyword evidence="3" id="KW-1185">Reference proteome</keyword>
<dbReference type="AlphaFoldDB" id="A0A444UPL3"/>
<dbReference type="GO" id="GO:0005783">
    <property type="term" value="C:endoplasmic reticulum"/>
    <property type="evidence" value="ECO:0007669"/>
    <property type="project" value="TreeGrafter"/>
</dbReference>
<dbReference type="PANTHER" id="PTHR11226:SF1">
    <property type="entry name" value="UDP-GLUCOSE:GLYCOPROTEIN GLUCOSYLTRANSFERASE 2"/>
    <property type="match status" value="1"/>
</dbReference>
<protein>
    <submittedName>
        <fullName evidence="2">UDP-glucose:glycoprotein glucosyltransferase 1</fullName>
    </submittedName>
</protein>
<dbReference type="InterPro" id="IPR040692">
    <property type="entry name" value="UGGT_TRXL_3"/>
</dbReference>
<feature type="domain" description="UGGT thioredoxin-like" evidence="1">
    <location>
        <begin position="5"/>
        <end position="53"/>
    </location>
</feature>